<keyword evidence="1" id="KW-0862">Zinc</keyword>
<sequence length="393" mass="44676">MAMRERQLGALGMRTNDKGQVTASGTLLQQIEDLGDETGLVCVICREGYKFKPSMVLGIYTFTKRCNIEEFEVKPRKTIGYSTVTHFNVVHVDCHMSAVRLARARDEWESAALQNANTKCNGLLPLWGPLVPESAFASCLARHNTYLQECTGHRDISYSSTVHDLKLLLLRFAQEKNFHDDTGGGGPQSNMHIIPYLIHMALYVMNTTRASVKEEQQMMNYLKSPSSSAWLDQCYEAEGPLYQITLSLILHSPTLWKEKRIIHLQRLIILAHQRHISPSGPTKTITDITVKEYSVYKNIFIYFGLIDAIYANFFKDTNSSAKITSYQQWSTALADYIRGNDEIMIKASEHVLAKYRDELLPCSSFNEFCDIVDLYDDIPDLQSYITDCLKKLA</sequence>
<feature type="region of interest" description="UBR4 E3 catalytic module" evidence="1">
    <location>
        <begin position="1"/>
        <end position="392"/>
    </location>
</feature>
<dbReference type="AlphaFoldDB" id="A0A8J5R0X3"/>
<protein>
    <recommendedName>
        <fullName evidence="2">E3 ubiquitin ligase UBR4 C-terminal domain-containing protein</fullName>
    </recommendedName>
</protein>
<dbReference type="InterPro" id="IPR045189">
    <property type="entry name" value="UBR4-like"/>
</dbReference>
<dbReference type="OrthoDB" id="30336at2759"/>
<accession>A0A8J5R0X3</accession>
<comment type="similarity">
    <text evidence="1">Belongs to the UBR4 family.</text>
</comment>
<comment type="caution">
    <text evidence="3">The sequence shown here is derived from an EMBL/GenBank/DDBJ whole genome shotgun (WGS) entry which is preliminary data.</text>
</comment>
<evidence type="ECO:0000259" key="2">
    <source>
        <dbReference type="Pfam" id="PF13764"/>
    </source>
</evidence>
<dbReference type="InterPro" id="IPR025704">
    <property type="entry name" value="E3_Ub_ligase_UBR4_C"/>
</dbReference>
<reference evidence="3" key="2">
    <citation type="submission" date="2021-04" db="EMBL/GenBank/DDBJ databases">
        <title>Genome-wide patterns of bracovirus chromosomal integration into multiple host tissues during parasitism.</title>
        <authorList>
            <person name="Chebbi M.A.C."/>
        </authorList>
    </citation>
    <scope>NUCLEOTIDE SEQUENCE</scope>
    <source>
        <tissue evidence="3">Whole body</tissue>
    </source>
</reference>
<dbReference type="EMBL" id="JAAOIC020000067">
    <property type="protein sequence ID" value="KAG8034304.1"/>
    <property type="molecule type" value="Genomic_DNA"/>
</dbReference>
<gene>
    <name evidence="3" type="ORF">G9C98_007380</name>
</gene>
<feature type="domain" description="E3 ubiquitin ligase UBR4 C-terminal" evidence="2">
    <location>
        <begin position="1"/>
        <end position="372"/>
    </location>
</feature>
<proteinExistence type="inferred from homology"/>
<evidence type="ECO:0000313" key="3">
    <source>
        <dbReference type="EMBL" id="KAG8034304.1"/>
    </source>
</evidence>
<dbReference type="PANTHER" id="PTHR21725:SF1">
    <property type="entry name" value="E3 UBIQUITIN-PROTEIN LIGASE UBR4"/>
    <property type="match status" value="1"/>
</dbReference>
<dbReference type="PROSITE" id="PS52043">
    <property type="entry name" value="UBR4_E3"/>
    <property type="match status" value="1"/>
</dbReference>
<name>A0A8J5R0X3_9HYME</name>
<organism evidence="3 4">
    <name type="scientific">Cotesia typhae</name>
    <dbReference type="NCBI Taxonomy" id="2053667"/>
    <lineage>
        <taxon>Eukaryota</taxon>
        <taxon>Metazoa</taxon>
        <taxon>Ecdysozoa</taxon>
        <taxon>Arthropoda</taxon>
        <taxon>Hexapoda</taxon>
        <taxon>Insecta</taxon>
        <taxon>Pterygota</taxon>
        <taxon>Neoptera</taxon>
        <taxon>Endopterygota</taxon>
        <taxon>Hymenoptera</taxon>
        <taxon>Apocrita</taxon>
        <taxon>Ichneumonoidea</taxon>
        <taxon>Braconidae</taxon>
        <taxon>Microgastrinae</taxon>
        <taxon>Cotesia</taxon>
    </lineage>
</organism>
<evidence type="ECO:0000313" key="4">
    <source>
        <dbReference type="Proteomes" id="UP000729913"/>
    </source>
</evidence>
<dbReference type="Pfam" id="PF13764">
    <property type="entry name" value="E3_UbLigase_R4"/>
    <property type="match status" value="1"/>
</dbReference>
<dbReference type="Proteomes" id="UP000729913">
    <property type="component" value="Unassembled WGS sequence"/>
</dbReference>
<keyword evidence="1" id="KW-0863">Zinc-finger</keyword>
<dbReference type="GO" id="GO:0008270">
    <property type="term" value="F:zinc ion binding"/>
    <property type="evidence" value="ECO:0007669"/>
    <property type="project" value="UniProtKB-KW"/>
</dbReference>
<keyword evidence="1" id="KW-0479">Metal-binding</keyword>
<reference evidence="3" key="1">
    <citation type="submission" date="2020-03" db="EMBL/GenBank/DDBJ databases">
        <authorList>
            <person name="Chebbi M.A."/>
            <person name="Drezen J.M."/>
        </authorList>
    </citation>
    <scope>NUCLEOTIDE SEQUENCE</scope>
    <source>
        <tissue evidence="3">Whole body</tissue>
    </source>
</reference>
<keyword evidence="4" id="KW-1185">Reference proteome</keyword>
<dbReference type="PANTHER" id="PTHR21725">
    <property type="entry name" value="E3 UBIQUITIN-PROTEIN LIGASE UBR4"/>
    <property type="match status" value="1"/>
</dbReference>
<evidence type="ECO:0000256" key="1">
    <source>
        <dbReference type="PROSITE-ProRule" id="PRU01388"/>
    </source>
</evidence>